<name>A0ABP6Y1T1_9FLAO</name>
<dbReference type="InterPro" id="IPR036388">
    <property type="entry name" value="WH-like_DNA-bd_sf"/>
</dbReference>
<dbReference type="PROSITE" id="PS00715">
    <property type="entry name" value="SIGMA70_1"/>
    <property type="match status" value="1"/>
</dbReference>
<comment type="caution">
    <text evidence="6">The sequence shown here is derived from an EMBL/GenBank/DDBJ whole genome shotgun (WGS) entry which is preliminary data.</text>
</comment>
<evidence type="ECO:0000259" key="5">
    <source>
        <dbReference type="PROSITE" id="PS00715"/>
    </source>
</evidence>
<dbReference type="InterPro" id="IPR013324">
    <property type="entry name" value="RNA_pol_sigma_r3/r4-like"/>
</dbReference>
<dbReference type="InterPro" id="IPR007627">
    <property type="entry name" value="RNA_pol_sigma70_r2"/>
</dbReference>
<evidence type="ECO:0000313" key="6">
    <source>
        <dbReference type="EMBL" id="GAA3574836.1"/>
    </source>
</evidence>
<keyword evidence="4" id="KW-0804">Transcription</keyword>
<keyword evidence="2" id="KW-0731">Sigma factor</keyword>
<evidence type="ECO:0000256" key="4">
    <source>
        <dbReference type="ARBA" id="ARBA00023163"/>
    </source>
</evidence>
<dbReference type="Gene3D" id="1.10.601.10">
    <property type="entry name" value="RNA Polymerase Primary Sigma Factor"/>
    <property type="match status" value="1"/>
</dbReference>
<evidence type="ECO:0000256" key="2">
    <source>
        <dbReference type="ARBA" id="ARBA00023082"/>
    </source>
</evidence>
<protein>
    <submittedName>
        <fullName evidence="6">Sigma-70 family RNA polymerase sigma factor</fullName>
    </submittedName>
</protein>
<dbReference type="Pfam" id="PF00140">
    <property type="entry name" value="Sigma70_r1_2"/>
    <property type="match status" value="1"/>
</dbReference>
<dbReference type="InterPro" id="IPR014284">
    <property type="entry name" value="RNA_pol_sigma-70_dom"/>
</dbReference>
<feature type="domain" description="RNA polymerase sigma-70" evidence="5">
    <location>
        <begin position="78"/>
        <end position="91"/>
    </location>
</feature>
<dbReference type="PANTHER" id="PTHR30603:SF47">
    <property type="entry name" value="RNA POLYMERASE SIGMA FACTOR SIGD, CHLOROPLASTIC"/>
    <property type="match status" value="1"/>
</dbReference>
<organism evidence="6 7">
    <name type="scientific">Snuella lapsa</name>
    <dbReference type="NCBI Taxonomy" id="870481"/>
    <lineage>
        <taxon>Bacteria</taxon>
        <taxon>Pseudomonadati</taxon>
        <taxon>Bacteroidota</taxon>
        <taxon>Flavobacteriia</taxon>
        <taxon>Flavobacteriales</taxon>
        <taxon>Flavobacteriaceae</taxon>
        <taxon>Snuella</taxon>
    </lineage>
</organism>
<dbReference type="Pfam" id="PF04539">
    <property type="entry name" value="Sigma70_r3"/>
    <property type="match status" value="1"/>
</dbReference>
<gene>
    <name evidence="6" type="ORF">GCM10022395_24910</name>
</gene>
<dbReference type="Pfam" id="PF04542">
    <property type="entry name" value="Sigma70_r2"/>
    <property type="match status" value="1"/>
</dbReference>
<dbReference type="NCBIfam" id="TIGR02937">
    <property type="entry name" value="sigma70-ECF"/>
    <property type="match status" value="1"/>
</dbReference>
<keyword evidence="1" id="KW-0805">Transcription regulation</keyword>
<dbReference type="InterPro" id="IPR007630">
    <property type="entry name" value="RNA_pol_sigma70_r4"/>
</dbReference>
<dbReference type="SUPFAM" id="SSF88659">
    <property type="entry name" value="Sigma3 and sigma4 domains of RNA polymerase sigma factors"/>
    <property type="match status" value="2"/>
</dbReference>
<evidence type="ECO:0000256" key="1">
    <source>
        <dbReference type="ARBA" id="ARBA00023015"/>
    </source>
</evidence>
<dbReference type="InterPro" id="IPR050239">
    <property type="entry name" value="Sigma-70_RNA_pol_init_factors"/>
</dbReference>
<dbReference type="PANTHER" id="PTHR30603">
    <property type="entry name" value="RNA POLYMERASE SIGMA FACTOR RPO"/>
    <property type="match status" value="1"/>
</dbReference>
<keyword evidence="7" id="KW-1185">Reference proteome</keyword>
<evidence type="ECO:0000256" key="3">
    <source>
        <dbReference type="ARBA" id="ARBA00023125"/>
    </source>
</evidence>
<accession>A0ABP6Y1T1</accession>
<dbReference type="SUPFAM" id="SSF88946">
    <property type="entry name" value="Sigma2 domain of RNA polymerase sigma factors"/>
    <property type="match status" value="1"/>
</dbReference>
<dbReference type="Proteomes" id="UP001500954">
    <property type="component" value="Unassembled WGS sequence"/>
</dbReference>
<dbReference type="InterPro" id="IPR009042">
    <property type="entry name" value="RNA_pol_sigma70_r1_2"/>
</dbReference>
<dbReference type="EMBL" id="BAABCY010000067">
    <property type="protein sequence ID" value="GAA3574836.1"/>
    <property type="molecule type" value="Genomic_DNA"/>
</dbReference>
<dbReference type="InterPro" id="IPR013325">
    <property type="entry name" value="RNA_pol_sigma_r2"/>
</dbReference>
<dbReference type="PRINTS" id="PR00046">
    <property type="entry name" value="SIGMA70FCT"/>
</dbReference>
<sequence>MKHLYINKQITLRNDESIAKYLVEIGRFSLITAEREVELATLIRKGSQVALNELTKANLRFVVSVAKQYQNQGLPLSDLISEGNLGLLTAAKRFDETRGFKFISYAVWWIRQSVIQALAQKSRVVRLPLNKIGVINKIKESTAFFEQKNNRAPSADEISGIIEVSVLEIELCMKNVKYSVSMDAPLSNDSNLSLHDKFGTDEFDAPDKTLLIDSLRVDLDNVVNSLSERESEIIKLHYGIGVVSSMSLNEIGKKLEITRERVRQIKGLALKKLKKSGSSNLLKYL</sequence>
<dbReference type="InterPro" id="IPR007624">
    <property type="entry name" value="RNA_pol_sigma70_r3"/>
</dbReference>
<evidence type="ECO:0000313" key="7">
    <source>
        <dbReference type="Proteomes" id="UP001500954"/>
    </source>
</evidence>
<dbReference type="Gene3D" id="1.10.10.10">
    <property type="entry name" value="Winged helix-like DNA-binding domain superfamily/Winged helix DNA-binding domain"/>
    <property type="match status" value="2"/>
</dbReference>
<dbReference type="InterPro" id="IPR000943">
    <property type="entry name" value="RNA_pol_sigma70"/>
</dbReference>
<keyword evidence="3" id="KW-0238">DNA-binding</keyword>
<reference evidence="7" key="1">
    <citation type="journal article" date="2019" name="Int. J. Syst. Evol. Microbiol.">
        <title>The Global Catalogue of Microorganisms (GCM) 10K type strain sequencing project: providing services to taxonomists for standard genome sequencing and annotation.</title>
        <authorList>
            <consortium name="The Broad Institute Genomics Platform"/>
            <consortium name="The Broad Institute Genome Sequencing Center for Infectious Disease"/>
            <person name="Wu L."/>
            <person name="Ma J."/>
        </authorList>
    </citation>
    <scope>NUCLEOTIDE SEQUENCE [LARGE SCALE GENOMIC DNA]</scope>
    <source>
        <strain evidence="7">JCM 17111</strain>
    </source>
</reference>
<dbReference type="Pfam" id="PF04545">
    <property type="entry name" value="Sigma70_r4"/>
    <property type="match status" value="1"/>
</dbReference>
<dbReference type="RefSeq" id="WP_345006591.1">
    <property type="nucleotide sequence ID" value="NZ_BAABCY010000067.1"/>
</dbReference>
<dbReference type="PIRSF" id="PIRSF000770">
    <property type="entry name" value="RNA_pol_sigma-SigE/K"/>
    <property type="match status" value="1"/>
</dbReference>
<proteinExistence type="predicted"/>